<keyword evidence="3" id="KW-1185">Reference proteome</keyword>
<organism evidence="2 3">
    <name type="scientific">Caulobacter ginsengisoli</name>
    <dbReference type="NCBI Taxonomy" id="400775"/>
    <lineage>
        <taxon>Bacteria</taxon>
        <taxon>Pseudomonadati</taxon>
        <taxon>Pseudomonadota</taxon>
        <taxon>Alphaproteobacteria</taxon>
        <taxon>Caulobacterales</taxon>
        <taxon>Caulobacteraceae</taxon>
        <taxon>Caulobacter</taxon>
    </lineage>
</organism>
<feature type="compositionally biased region" description="Acidic residues" evidence="1">
    <location>
        <begin position="69"/>
        <end position="102"/>
    </location>
</feature>
<proteinExistence type="predicted"/>
<sequence length="156" mass="17228">MANPELGAKQICPNCQSKFYDLGRRPAHCPKCGEDFDPEEALRSRRVRARSGPADYEDAEEKEVKPTPEEPDGFEDEVDDTPEIDDAAAVEPVEADDDEADPDAVTPPAPADDLGVDFAEETLEEEADDVPFLEDDEDEDFDDEIEGLPEEGDEDI</sequence>
<evidence type="ECO:0000256" key="1">
    <source>
        <dbReference type="SAM" id="MobiDB-lite"/>
    </source>
</evidence>
<gene>
    <name evidence="2" type="ORF">QO010_004629</name>
</gene>
<dbReference type="EMBL" id="JAUSVS010000015">
    <property type="protein sequence ID" value="MDQ0466833.1"/>
    <property type="molecule type" value="Genomic_DNA"/>
</dbReference>
<evidence type="ECO:0000313" key="2">
    <source>
        <dbReference type="EMBL" id="MDQ0466833.1"/>
    </source>
</evidence>
<dbReference type="Proteomes" id="UP001228905">
    <property type="component" value="Unassembled WGS sequence"/>
</dbReference>
<dbReference type="InterPro" id="IPR012644">
    <property type="entry name" value="CHP02300_FYDLN_acid"/>
</dbReference>
<dbReference type="RefSeq" id="WP_307353016.1">
    <property type="nucleotide sequence ID" value="NZ_JAUSVS010000015.1"/>
</dbReference>
<evidence type="ECO:0000313" key="3">
    <source>
        <dbReference type="Proteomes" id="UP001228905"/>
    </source>
</evidence>
<dbReference type="CDD" id="cd00065">
    <property type="entry name" value="FYVE_like_SF"/>
    <property type="match status" value="1"/>
</dbReference>
<name>A0ABU0IXU5_9CAUL</name>
<dbReference type="Pfam" id="PF09538">
    <property type="entry name" value="FYDLN_acid"/>
    <property type="match status" value="1"/>
</dbReference>
<protein>
    <submittedName>
        <fullName evidence="2">Uncharacterized protein (TIGR02300 family)</fullName>
    </submittedName>
</protein>
<feature type="region of interest" description="Disordered" evidence="1">
    <location>
        <begin position="27"/>
        <end position="156"/>
    </location>
</feature>
<comment type="caution">
    <text evidence="2">The sequence shown here is derived from an EMBL/GenBank/DDBJ whole genome shotgun (WGS) entry which is preliminary data.</text>
</comment>
<accession>A0ABU0IXU5</accession>
<feature type="compositionally biased region" description="Acidic residues" evidence="1">
    <location>
        <begin position="114"/>
        <end position="156"/>
    </location>
</feature>
<dbReference type="NCBIfam" id="TIGR02300">
    <property type="entry name" value="FYDLN_acid"/>
    <property type="match status" value="1"/>
</dbReference>
<reference evidence="2 3" key="1">
    <citation type="submission" date="2023-07" db="EMBL/GenBank/DDBJ databases">
        <title>Genomic Encyclopedia of Type Strains, Phase IV (KMG-IV): sequencing the most valuable type-strain genomes for metagenomic binning, comparative biology and taxonomic classification.</title>
        <authorList>
            <person name="Goeker M."/>
        </authorList>
    </citation>
    <scope>NUCLEOTIDE SEQUENCE [LARGE SCALE GENOMIC DNA]</scope>
    <source>
        <strain evidence="2 3">DSM 18695</strain>
    </source>
</reference>